<sequence length="220" mass="25097">MMPKSVAGWNSIALVLLISVILVMVFPQDIPVISGVLMGGLVMVVELWLGMALYLHFGLKQHFRFILTLVCCIILVYMILFRRVVDQHRGFQSLITGLFLYFSMLFSIALEFGIYDFLNSPYVQQHPHLRYTEGELVSYCITYGLNGIFQYNPSNLAVALQYVLWNSFSLIGIAYYLSYVLSRTGVREQRSLRSQKRPVRYAGYESSSAERESDAASESE</sequence>
<name>T0C8D3_ALIAG</name>
<keyword evidence="2" id="KW-1185">Reference proteome</keyword>
<accession>A0A9E6ZRK9</accession>
<evidence type="ECO:0000313" key="1">
    <source>
        <dbReference type="EMBL" id="UNO47884.1"/>
    </source>
</evidence>
<proteinExistence type="predicted"/>
<dbReference type="EMBL" id="CP080467">
    <property type="protein sequence ID" value="UNO47884.1"/>
    <property type="molecule type" value="Genomic_DNA"/>
</dbReference>
<organism evidence="1 2">
    <name type="scientific">Alicyclobacillus acidoterrestris (strain ATCC 49025 / DSM 3922 / CIP 106132 / NCIMB 13137 / GD3B)</name>
    <dbReference type="NCBI Taxonomy" id="1356854"/>
    <lineage>
        <taxon>Bacteria</taxon>
        <taxon>Bacillati</taxon>
        <taxon>Bacillota</taxon>
        <taxon>Bacilli</taxon>
        <taxon>Bacillales</taxon>
        <taxon>Alicyclobacillaceae</taxon>
        <taxon>Alicyclobacillus</taxon>
    </lineage>
</organism>
<accession>T0C8D3</accession>
<dbReference type="RefSeq" id="WP_021295546.1">
    <property type="nucleotide sequence ID" value="NZ_AURB01000083.1"/>
</dbReference>
<gene>
    <name evidence="1" type="ORF">K1I37_14485</name>
</gene>
<evidence type="ECO:0000313" key="2">
    <source>
        <dbReference type="Proteomes" id="UP000829401"/>
    </source>
</evidence>
<dbReference type="KEGG" id="aaco:K1I37_14485"/>
<protein>
    <submittedName>
        <fullName evidence="1">Uncharacterized protein</fullName>
    </submittedName>
</protein>
<reference evidence="2" key="1">
    <citation type="journal article" date="2022" name="G3 (Bethesda)">
        <title>Unveiling the complete genome sequence of Alicyclobacillus acidoterrestris DSM 3922T, a taint-producing strain.</title>
        <authorList>
            <person name="Leonardo I.C."/>
            <person name="Barreto Crespo M.T."/>
            <person name="Gaspar F.B."/>
        </authorList>
    </citation>
    <scope>NUCLEOTIDE SEQUENCE [LARGE SCALE GENOMIC DNA]</scope>
    <source>
        <strain evidence="2">DSM 3922</strain>
    </source>
</reference>
<dbReference type="AlphaFoldDB" id="T0C8D3"/>
<dbReference type="Proteomes" id="UP000829401">
    <property type="component" value="Chromosome"/>
</dbReference>